<name>A0A382ZY83_9ZZZZ</name>
<dbReference type="AlphaFoldDB" id="A0A382ZY83"/>
<evidence type="ECO:0000313" key="1">
    <source>
        <dbReference type="EMBL" id="SVE00279.1"/>
    </source>
</evidence>
<gene>
    <name evidence="1" type="ORF">METZ01_LOCUS453133</name>
</gene>
<reference evidence="1" key="1">
    <citation type="submission" date="2018-05" db="EMBL/GenBank/DDBJ databases">
        <authorList>
            <person name="Lanie J.A."/>
            <person name="Ng W.-L."/>
            <person name="Kazmierczak K.M."/>
            <person name="Andrzejewski T.M."/>
            <person name="Davidsen T.M."/>
            <person name="Wayne K.J."/>
            <person name="Tettelin H."/>
            <person name="Glass J.I."/>
            <person name="Rusch D."/>
            <person name="Podicherti R."/>
            <person name="Tsui H.-C.T."/>
            <person name="Winkler M.E."/>
        </authorList>
    </citation>
    <scope>NUCLEOTIDE SEQUENCE</scope>
</reference>
<accession>A0A382ZY83</accession>
<sequence length="41" mass="4387">MADAHALGACALGRESSNLSSPTMFGLFLNGKFPIKIFFII</sequence>
<dbReference type="EMBL" id="UINC01187514">
    <property type="protein sequence ID" value="SVE00279.1"/>
    <property type="molecule type" value="Genomic_DNA"/>
</dbReference>
<protein>
    <submittedName>
        <fullName evidence="1">Uncharacterized protein</fullName>
    </submittedName>
</protein>
<organism evidence="1">
    <name type="scientific">marine metagenome</name>
    <dbReference type="NCBI Taxonomy" id="408172"/>
    <lineage>
        <taxon>unclassified sequences</taxon>
        <taxon>metagenomes</taxon>
        <taxon>ecological metagenomes</taxon>
    </lineage>
</organism>
<proteinExistence type="predicted"/>